<dbReference type="GO" id="GO:0008270">
    <property type="term" value="F:zinc ion binding"/>
    <property type="evidence" value="ECO:0007669"/>
    <property type="project" value="InterPro"/>
</dbReference>
<keyword evidence="6" id="KW-0645">Protease</keyword>
<dbReference type="Gene3D" id="1.10.390.10">
    <property type="entry name" value="Neutral Protease Domain 2"/>
    <property type="match status" value="1"/>
</dbReference>
<evidence type="ECO:0000259" key="17">
    <source>
        <dbReference type="Pfam" id="PF01433"/>
    </source>
</evidence>
<feature type="transmembrane region" description="Helical" evidence="16">
    <location>
        <begin position="48"/>
        <end position="72"/>
    </location>
</feature>
<dbReference type="InterPro" id="IPR045357">
    <property type="entry name" value="Aminopeptidase_N-like_N"/>
</dbReference>
<evidence type="ECO:0000256" key="12">
    <source>
        <dbReference type="ARBA" id="ARBA00023136"/>
    </source>
</evidence>
<keyword evidence="7" id="KW-0479">Metal-binding</keyword>
<evidence type="ECO:0000256" key="1">
    <source>
        <dbReference type="ARBA" id="ARBA00001947"/>
    </source>
</evidence>
<evidence type="ECO:0000256" key="8">
    <source>
        <dbReference type="ARBA" id="ARBA00022729"/>
    </source>
</evidence>
<reference evidence="20" key="1">
    <citation type="submission" date="2017-02" db="EMBL/GenBank/DDBJ databases">
        <title>Parasitoid Jewel Wasp Mounts Multi-Pronged Neurochemical Attack to Hijack a Host Brain.</title>
        <authorList>
            <person name="Arvidson R.S."/>
            <person name="Kaiser M."/>
            <person name="Libersat F."/>
            <person name="Adams M.E."/>
        </authorList>
    </citation>
    <scope>NUCLEOTIDE SEQUENCE</scope>
    <source>
        <strain evidence="20">250</strain>
    </source>
</reference>
<keyword evidence="5" id="KW-0336">GPI-anchor</keyword>
<proteinExistence type="evidence at transcript level"/>
<dbReference type="SUPFAM" id="SSF55486">
    <property type="entry name" value="Metalloproteases ('zincins'), catalytic domain"/>
    <property type="match status" value="1"/>
</dbReference>
<protein>
    <submittedName>
        <fullName evidence="20">Thyrotropin-releasing hormone-degrading ectoenzyme</fullName>
    </submittedName>
</protein>
<evidence type="ECO:0000256" key="10">
    <source>
        <dbReference type="ARBA" id="ARBA00022833"/>
    </source>
</evidence>
<keyword evidence="13" id="KW-0325">Glycoprotein</keyword>
<comment type="cofactor">
    <cofactor evidence="1">
        <name>Zn(2+)</name>
        <dbReference type="ChEBI" id="CHEBI:29105"/>
    </cofactor>
</comment>
<feature type="domain" description="Aminopeptidase N-like N-terminal" evidence="19">
    <location>
        <begin position="255"/>
        <end position="387"/>
    </location>
</feature>
<organism evidence="20">
    <name type="scientific">Ampulex compressa</name>
    <name type="common">Emerald cockroach wasp</name>
    <dbReference type="NCBI Taxonomy" id="860918"/>
    <lineage>
        <taxon>Eukaryota</taxon>
        <taxon>Metazoa</taxon>
        <taxon>Ecdysozoa</taxon>
        <taxon>Arthropoda</taxon>
        <taxon>Hexapoda</taxon>
        <taxon>Insecta</taxon>
        <taxon>Pterygota</taxon>
        <taxon>Neoptera</taxon>
        <taxon>Endopterygota</taxon>
        <taxon>Hymenoptera</taxon>
        <taxon>Apocrita</taxon>
        <taxon>Aculeata</taxon>
        <taxon>Apoidea</taxon>
        <taxon>Ampulicidae</taxon>
        <taxon>Ampulicini</taxon>
        <taxon>Ampulex</taxon>
    </lineage>
</organism>
<keyword evidence="12 16" id="KW-0472">Membrane</keyword>
<evidence type="ECO:0000256" key="3">
    <source>
        <dbReference type="ARBA" id="ARBA00010136"/>
    </source>
</evidence>
<dbReference type="Gene3D" id="2.60.40.1910">
    <property type="match status" value="1"/>
</dbReference>
<keyword evidence="14" id="KW-0449">Lipoprotein</keyword>
<accession>A0A1W6EWE2</accession>
<evidence type="ECO:0000256" key="7">
    <source>
        <dbReference type="ARBA" id="ARBA00022723"/>
    </source>
</evidence>
<evidence type="ECO:0000256" key="5">
    <source>
        <dbReference type="ARBA" id="ARBA00022622"/>
    </source>
</evidence>
<evidence type="ECO:0000256" key="13">
    <source>
        <dbReference type="ARBA" id="ARBA00023180"/>
    </source>
</evidence>
<sequence>MGRGSVTSWQDFGRRNSAGMAQLSGNPSNFVISDNIEFKREDGYFLTYAKAASFCILVILIIIVAGFLGSYFRPLPKTKQYDALALLIDEERENAVTAKISTSAFVYPLKYRIDLSLIMEGNRVAKIKGRVVIEFRVDSVPRLSTLSLDARNITVTGYKLSLMDQDEIKARSRRRRRRRFAGETNDDNREKDSRTGSTDPNVATDNSVTTMHELHENVTEYPLETTNKLQEESRVKLTQNLSSNIGSDTQEGVVRDKSEPGDIAVKLYEMDDETGVHNVHMVDPLKSATYALCIDYEVTIDGRGIYVANYTESDGDQWLLATQANFMDVARFVPVFDDMKSKSLFSLSVEHPKGIKVLSNMPLKTSRDTSQDRLTDIFDETPLLSSYNLGIVVGYVQSIDEMQIPDSNATAVFWGDPKRYSQGIYLRGKLESVMINLIDVFSMPYPLPKLDLIGLPPDIDDNVGKPGLILIKESLLYTTDRSPLIAKTEALEAFLYLLGQQWLGGLVNANNWTDAWILDGSLLNFQYKLIEKIDSSLSSSNSFVIDVQLKSMEVDGYSISRPLGANLNPLRLDSSEMNERYMKGACLIRMLHGVINSTAFRNGYSKLIARWQYKNVDVLEFLNVIAEEVNDLPADMSLVDAMNTWISQSGYPLVIVTRDYEKGSIMIHQERFMYDTLSEEILSWPIPLTYATEDANWTSPMKTWLQSEGEVTLDQIISNASWIIFNINRTGYYRVNYDEENWRLLGTALQENHEVFPAETRAALIDDIFSLAAVGLTKYETAFDFIKYMQMRERHYAPWAAFLHHTLKLNNHLYETTALVTFQEFVLKFVSPLYDDMKSKLQEGSQLTRIAVQFACTFEHVECIDWSSRAIAKLNNDSNIEDVVPLYIRETLYCTIARYGTRKTWNYFMERMRSTIDREEKNQILSSFACFQAPWILYHILNEVLYEDAYDKEEIQTILKFFPQNPPAAQVAFKFVRANWQIIGTR</sequence>
<dbReference type="GO" id="GO:0098552">
    <property type="term" value="C:side of membrane"/>
    <property type="evidence" value="ECO:0007669"/>
    <property type="project" value="UniProtKB-KW"/>
</dbReference>
<keyword evidence="4" id="KW-1003">Cell membrane</keyword>
<evidence type="ECO:0000256" key="4">
    <source>
        <dbReference type="ARBA" id="ARBA00022475"/>
    </source>
</evidence>
<dbReference type="Pfam" id="PF01433">
    <property type="entry name" value="Peptidase_M1"/>
    <property type="match status" value="1"/>
</dbReference>
<evidence type="ECO:0000313" key="20">
    <source>
        <dbReference type="EMBL" id="ARK20032.1"/>
    </source>
</evidence>
<dbReference type="Pfam" id="PF17900">
    <property type="entry name" value="Peptidase_M1_N"/>
    <property type="match status" value="1"/>
</dbReference>
<dbReference type="PANTHER" id="PTHR11533:SF294">
    <property type="entry name" value="THYROTROPIN-RELEASING HORMONE-DEGRADING ECTOENZYME"/>
    <property type="match status" value="1"/>
</dbReference>
<evidence type="ECO:0000256" key="2">
    <source>
        <dbReference type="ARBA" id="ARBA00004609"/>
    </source>
</evidence>
<evidence type="ECO:0000256" key="6">
    <source>
        <dbReference type="ARBA" id="ARBA00022670"/>
    </source>
</evidence>
<keyword evidence="16" id="KW-1133">Transmembrane helix</keyword>
<keyword evidence="8" id="KW-0732">Signal</keyword>
<dbReference type="InterPro" id="IPR050344">
    <property type="entry name" value="Peptidase_M1_aminopeptidases"/>
</dbReference>
<evidence type="ECO:0000256" key="9">
    <source>
        <dbReference type="ARBA" id="ARBA00022801"/>
    </source>
</evidence>
<dbReference type="Gene3D" id="1.25.50.20">
    <property type="match status" value="1"/>
</dbReference>
<evidence type="ECO:0000259" key="19">
    <source>
        <dbReference type="Pfam" id="PF17900"/>
    </source>
</evidence>
<dbReference type="AlphaFoldDB" id="A0A1W6EWE2"/>
<comment type="similarity">
    <text evidence="3">Belongs to the peptidase M1 family.</text>
</comment>
<feature type="compositionally biased region" description="Polar residues" evidence="15">
    <location>
        <begin position="195"/>
        <end position="207"/>
    </location>
</feature>
<keyword evidence="11" id="KW-0482">Metalloprotease</keyword>
<dbReference type="Gene3D" id="2.60.40.1730">
    <property type="entry name" value="tricorn interacting facor f3 domain"/>
    <property type="match status" value="1"/>
</dbReference>
<keyword evidence="10" id="KW-0862">Zinc</keyword>
<dbReference type="PANTHER" id="PTHR11533">
    <property type="entry name" value="PROTEASE M1 ZINC METALLOPROTEASE"/>
    <property type="match status" value="1"/>
</dbReference>
<dbReference type="GO" id="GO:0005886">
    <property type="term" value="C:plasma membrane"/>
    <property type="evidence" value="ECO:0007669"/>
    <property type="project" value="UniProtKB-SubCell"/>
</dbReference>
<evidence type="ECO:0000256" key="11">
    <source>
        <dbReference type="ARBA" id="ARBA00023049"/>
    </source>
</evidence>
<dbReference type="InterPro" id="IPR027268">
    <property type="entry name" value="Peptidase_M4/M1_CTD_sf"/>
</dbReference>
<dbReference type="GO" id="GO:0005615">
    <property type="term" value="C:extracellular space"/>
    <property type="evidence" value="ECO:0007669"/>
    <property type="project" value="TreeGrafter"/>
</dbReference>
<evidence type="ECO:0000259" key="18">
    <source>
        <dbReference type="Pfam" id="PF11838"/>
    </source>
</evidence>
<keyword evidence="16" id="KW-0812">Transmembrane</keyword>
<dbReference type="EMBL" id="KY563623">
    <property type="protein sequence ID" value="ARK20032.1"/>
    <property type="molecule type" value="mRNA"/>
</dbReference>
<feature type="region of interest" description="Disordered" evidence="15">
    <location>
        <begin position="171"/>
        <end position="207"/>
    </location>
</feature>
<evidence type="ECO:0000256" key="15">
    <source>
        <dbReference type="SAM" id="MobiDB-lite"/>
    </source>
</evidence>
<dbReference type="InterPro" id="IPR024571">
    <property type="entry name" value="ERAP1-like_C_dom"/>
</dbReference>
<evidence type="ECO:0000256" key="14">
    <source>
        <dbReference type="ARBA" id="ARBA00023288"/>
    </source>
</evidence>
<dbReference type="SUPFAM" id="SSF63737">
    <property type="entry name" value="Leukotriene A4 hydrolase N-terminal domain"/>
    <property type="match status" value="1"/>
</dbReference>
<dbReference type="GO" id="GO:0008237">
    <property type="term" value="F:metallopeptidase activity"/>
    <property type="evidence" value="ECO:0007669"/>
    <property type="project" value="UniProtKB-KW"/>
</dbReference>
<keyword evidence="9" id="KW-0378">Hydrolase</keyword>
<feature type="domain" description="Peptidase M1 membrane alanine aminopeptidase" evidence="17">
    <location>
        <begin position="436"/>
        <end position="645"/>
    </location>
</feature>
<evidence type="ECO:0000256" key="16">
    <source>
        <dbReference type="SAM" id="Phobius"/>
    </source>
</evidence>
<dbReference type="InterPro" id="IPR042097">
    <property type="entry name" value="Aminopeptidase_N-like_N_sf"/>
</dbReference>
<dbReference type="Pfam" id="PF11838">
    <property type="entry name" value="ERAP1_C"/>
    <property type="match status" value="1"/>
</dbReference>
<name>A0A1W6EWE2_AMPCP</name>
<dbReference type="FunFam" id="2.60.40.1910:FF:000008">
    <property type="entry name" value="Aminopeptidase"/>
    <property type="match status" value="1"/>
</dbReference>
<comment type="subcellular location">
    <subcellularLocation>
        <location evidence="2">Cell membrane</location>
        <topology evidence="2">Lipid-anchor</topology>
        <topology evidence="2">GPI-anchor</topology>
    </subcellularLocation>
</comment>
<dbReference type="GO" id="GO:0006508">
    <property type="term" value="P:proteolysis"/>
    <property type="evidence" value="ECO:0007669"/>
    <property type="project" value="UniProtKB-KW"/>
</dbReference>
<dbReference type="GO" id="GO:0005737">
    <property type="term" value="C:cytoplasm"/>
    <property type="evidence" value="ECO:0007669"/>
    <property type="project" value="TreeGrafter"/>
</dbReference>
<feature type="domain" description="ERAP1-like C-terminal" evidence="18">
    <location>
        <begin position="722"/>
        <end position="983"/>
    </location>
</feature>
<dbReference type="InterPro" id="IPR014782">
    <property type="entry name" value="Peptidase_M1_dom"/>
</dbReference>